<dbReference type="PROSITE" id="PS01186">
    <property type="entry name" value="EGF_2"/>
    <property type="match status" value="3"/>
</dbReference>
<dbReference type="Pfam" id="PF12661">
    <property type="entry name" value="hEGF"/>
    <property type="match status" value="2"/>
</dbReference>
<keyword evidence="2" id="KW-0732">Signal</keyword>
<dbReference type="Gene3D" id="2.10.25.10">
    <property type="entry name" value="Laminin"/>
    <property type="match status" value="3"/>
</dbReference>
<evidence type="ECO:0000256" key="5">
    <source>
        <dbReference type="PROSITE-ProRule" id="PRU00076"/>
    </source>
</evidence>
<protein>
    <submittedName>
        <fullName evidence="7">CSMD</fullName>
    </submittedName>
</protein>
<dbReference type="PANTHER" id="PTHR24049:SF22">
    <property type="entry name" value="DROSOPHILA CRUMBS HOMOLOG"/>
    <property type="match status" value="1"/>
</dbReference>
<name>A0A6J8DB06_MYTCO</name>
<keyword evidence="8" id="KW-1185">Reference proteome</keyword>
<dbReference type="AlphaFoldDB" id="A0A6J8DB06"/>
<evidence type="ECO:0000256" key="1">
    <source>
        <dbReference type="ARBA" id="ARBA00022536"/>
    </source>
</evidence>
<sequence>MDVYNSQQRLSLALSTSSGCHKNGTCIGDKCSCPNGYTGVLCQSEILECLTEPCQNNGICNDRIGIFTCTCVKGYSGRLCEFDSTQSTLTPKSRDCPPCLNGTCLHDIFGVVCICNNGYTGKDCSVPLMDPNVVSTCPEYYFGPDCRKFCKEFDDCAYGH</sequence>
<feature type="disulfide bond" evidence="5">
    <location>
        <begin position="71"/>
        <end position="80"/>
    </location>
</feature>
<dbReference type="SMART" id="SM00179">
    <property type="entry name" value="EGF_CA"/>
    <property type="match status" value="2"/>
</dbReference>
<evidence type="ECO:0000313" key="8">
    <source>
        <dbReference type="Proteomes" id="UP000507470"/>
    </source>
</evidence>
<dbReference type="PROSITE" id="PS00010">
    <property type="entry name" value="ASX_HYDROXYL"/>
    <property type="match status" value="1"/>
</dbReference>
<dbReference type="CDD" id="cd00054">
    <property type="entry name" value="EGF_CA"/>
    <property type="match status" value="1"/>
</dbReference>
<reference evidence="7 8" key="1">
    <citation type="submission" date="2020-06" db="EMBL/GenBank/DDBJ databases">
        <authorList>
            <person name="Li R."/>
            <person name="Bekaert M."/>
        </authorList>
    </citation>
    <scope>NUCLEOTIDE SEQUENCE [LARGE SCALE GENOMIC DNA]</scope>
    <source>
        <strain evidence="8">wild</strain>
    </source>
</reference>
<dbReference type="InterPro" id="IPR051022">
    <property type="entry name" value="Notch_Cell-Fate_Det"/>
</dbReference>
<organism evidence="7 8">
    <name type="scientific">Mytilus coruscus</name>
    <name type="common">Sea mussel</name>
    <dbReference type="NCBI Taxonomy" id="42192"/>
    <lineage>
        <taxon>Eukaryota</taxon>
        <taxon>Metazoa</taxon>
        <taxon>Spiralia</taxon>
        <taxon>Lophotrochozoa</taxon>
        <taxon>Mollusca</taxon>
        <taxon>Bivalvia</taxon>
        <taxon>Autobranchia</taxon>
        <taxon>Pteriomorphia</taxon>
        <taxon>Mytilida</taxon>
        <taxon>Mytiloidea</taxon>
        <taxon>Mytilidae</taxon>
        <taxon>Mytilinae</taxon>
        <taxon>Mytilus</taxon>
    </lineage>
</organism>
<dbReference type="EMBL" id="CACVKT020007046">
    <property type="protein sequence ID" value="CAC5404861.1"/>
    <property type="molecule type" value="Genomic_DNA"/>
</dbReference>
<dbReference type="GO" id="GO:0045197">
    <property type="term" value="P:establishment or maintenance of epithelial cell apical/basal polarity"/>
    <property type="evidence" value="ECO:0007669"/>
    <property type="project" value="TreeGrafter"/>
</dbReference>
<dbReference type="FunFam" id="2.10.25.10:FF:000246">
    <property type="entry name" value="EGF-like repeat and discoidin I-like domain-containing protein 3"/>
    <property type="match status" value="1"/>
</dbReference>
<dbReference type="GO" id="GO:0005509">
    <property type="term" value="F:calcium ion binding"/>
    <property type="evidence" value="ECO:0007669"/>
    <property type="project" value="InterPro"/>
</dbReference>
<dbReference type="GO" id="GO:0032991">
    <property type="term" value="C:protein-containing complex"/>
    <property type="evidence" value="ECO:0007669"/>
    <property type="project" value="TreeGrafter"/>
</dbReference>
<evidence type="ECO:0000256" key="3">
    <source>
        <dbReference type="ARBA" id="ARBA00022737"/>
    </source>
</evidence>
<dbReference type="InterPro" id="IPR000742">
    <property type="entry name" value="EGF"/>
</dbReference>
<comment type="caution">
    <text evidence="5">Lacks conserved residue(s) required for the propagation of feature annotation.</text>
</comment>
<evidence type="ECO:0000313" key="7">
    <source>
        <dbReference type="EMBL" id="CAC5404861.1"/>
    </source>
</evidence>
<dbReference type="PROSITE" id="PS50026">
    <property type="entry name" value="EGF_3"/>
    <property type="match status" value="2"/>
</dbReference>
<feature type="domain" description="EGF-like" evidence="6">
    <location>
        <begin position="92"/>
        <end position="125"/>
    </location>
</feature>
<keyword evidence="4 5" id="KW-1015">Disulfide bond</keyword>
<dbReference type="SMART" id="SM00181">
    <property type="entry name" value="EGF"/>
    <property type="match status" value="3"/>
</dbReference>
<feature type="disulfide bond" evidence="5">
    <location>
        <begin position="115"/>
        <end position="124"/>
    </location>
</feature>
<dbReference type="GO" id="GO:0007157">
    <property type="term" value="P:heterophilic cell-cell adhesion via plasma membrane cell adhesion molecules"/>
    <property type="evidence" value="ECO:0007669"/>
    <property type="project" value="TreeGrafter"/>
</dbReference>
<dbReference type="InterPro" id="IPR000152">
    <property type="entry name" value="EGF-type_Asp/Asn_hydroxyl_site"/>
</dbReference>
<evidence type="ECO:0000256" key="4">
    <source>
        <dbReference type="ARBA" id="ARBA00023157"/>
    </source>
</evidence>
<dbReference type="GO" id="GO:0005886">
    <property type="term" value="C:plasma membrane"/>
    <property type="evidence" value="ECO:0007669"/>
    <property type="project" value="UniProtKB-ARBA"/>
</dbReference>
<accession>A0A6J8DB06</accession>
<dbReference type="Proteomes" id="UP000507470">
    <property type="component" value="Unassembled WGS sequence"/>
</dbReference>
<dbReference type="SUPFAM" id="SSF57196">
    <property type="entry name" value="EGF/Laminin"/>
    <property type="match status" value="3"/>
</dbReference>
<evidence type="ECO:0000256" key="2">
    <source>
        <dbReference type="ARBA" id="ARBA00022729"/>
    </source>
</evidence>
<dbReference type="PROSITE" id="PS00022">
    <property type="entry name" value="EGF_1"/>
    <property type="match status" value="2"/>
</dbReference>
<keyword evidence="3" id="KW-0677">Repeat</keyword>
<evidence type="ECO:0000259" key="6">
    <source>
        <dbReference type="PROSITE" id="PS50026"/>
    </source>
</evidence>
<dbReference type="InterPro" id="IPR001881">
    <property type="entry name" value="EGF-like_Ca-bd_dom"/>
</dbReference>
<gene>
    <name evidence="7" type="ORF">MCOR_38601</name>
</gene>
<feature type="domain" description="EGF-like" evidence="6">
    <location>
        <begin position="45"/>
        <end position="81"/>
    </location>
</feature>
<proteinExistence type="predicted"/>
<dbReference type="OrthoDB" id="430340at2759"/>
<dbReference type="InterPro" id="IPR013032">
    <property type="entry name" value="EGF-like_CS"/>
</dbReference>
<dbReference type="PANTHER" id="PTHR24049">
    <property type="entry name" value="CRUMBS FAMILY MEMBER"/>
    <property type="match status" value="1"/>
</dbReference>
<keyword evidence="1 5" id="KW-0245">EGF-like domain</keyword>
<dbReference type="Pfam" id="PF00008">
    <property type="entry name" value="EGF"/>
    <property type="match status" value="1"/>
</dbReference>